<feature type="domain" description="PARP-type" evidence="7">
    <location>
        <begin position="374"/>
        <end position="422"/>
    </location>
</feature>
<evidence type="ECO:0000256" key="2">
    <source>
        <dbReference type="ARBA" id="ARBA00022833"/>
    </source>
</evidence>
<evidence type="ECO:0000313" key="8">
    <source>
        <dbReference type="EMBL" id="CCD25357.1"/>
    </source>
</evidence>
<keyword evidence="4" id="KW-0175">Coiled coil</keyword>
<dbReference type="GO" id="GO:0003677">
    <property type="term" value="F:DNA binding"/>
    <property type="evidence" value="ECO:0007669"/>
    <property type="project" value="InterPro"/>
</dbReference>
<protein>
    <recommendedName>
        <fullName evidence="10">LIM zinc-binding domain-containing protein</fullName>
    </recommendedName>
</protein>
<dbReference type="OrthoDB" id="1112565at2759"/>
<keyword evidence="2 3" id="KW-0862">Zinc</keyword>
<gene>
    <name evidence="8" type="primary">NDAI0F00380</name>
    <name evidence="8" type="ordered locus">NDAI_0F00380</name>
</gene>
<evidence type="ECO:0000259" key="6">
    <source>
        <dbReference type="PROSITE" id="PS50023"/>
    </source>
</evidence>
<dbReference type="KEGG" id="ndi:NDAI_0F00380"/>
<dbReference type="Gene3D" id="2.10.110.10">
    <property type="entry name" value="Cysteine Rich Protein"/>
    <property type="match status" value="1"/>
</dbReference>
<feature type="coiled-coil region" evidence="4">
    <location>
        <begin position="263"/>
        <end position="293"/>
    </location>
</feature>
<dbReference type="AlphaFoldDB" id="G0WC46"/>
<feature type="domain" description="LIM zinc-binding" evidence="6">
    <location>
        <begin position="384"/>
        <end position="456"/>
    </location>
</feature>
<dbReference type="Pfam" id="PF00412">
    <property type="entry name" value="LIM"/>
    <property type="match status" value="1"/>
</dbReference>
<proteinExistence type="predicted"/>
<evidence type="ECO:0000259" key="7">
    <source>
        <dbReference type="PROSITE" id="PS50064"/>
    </source>
</evidence>
<dbReference type="RefSeq" id="XP_003670600.1">
    <property type="nucleotide sequence ID" value="XM_003670552.1"/>
</dbReference>
<evidence type="ECO:0000256" key="3">
    <source>
        <dbReference type="PROSITE-ProRule" id="PRU00125"/>
    </source>
</evidence>
<keyword evidence="9" id="KW-1185">Reference proteome</keyword>
<dbReference type="PROSITE" id="PS50023">
    <property type="entry name" value="LIM_DOMAIN_2"/>
    <property type="match status" value="1"/>
</dbReference>
<accession>G0WC46</accession>
<dbReference type="HOGENOM" id="CLU_553301_0_0_1"/>
<evidence type="ECO:0008006" key="10">
    <source>
        <dbReference type="Google" id="ProtNLM"/>
    </source>
</evidence>
<dbReference type="InterPro" id="IPR001781">
    <property type="entry name" value="Znf_LIM"/>
</dbReference>
<name>G0WC46_NAUDC</name>
<feature type="region of interest" description="Disordered" evidence="5">
    <location>
        <begin position="32"/>
        <end position="61"/>
    </location>
</feature>
<dbReference type="GO" id="GO:0030695">
    <property type="term" value="F:GTPase regulator activity"/>
    <property type="evidence" value="ECO:0007669"/>
    <property type="project" value="UniProtKB-ARBA"/>
</dbReference>
<keyword evidence="3" id="KW-0440">LIM domain</keyword>
<dbReference type="EMBL" id="HE580272">
    <property type="protein sequence ID" value="CCD25357.1"/>
    <property type="molecule type" value="Genomic_DNA"/>
</dbReference>
<sequence length="493" mass="57782">MLSTLYDSSFPIINPKVGYSTVLQRAGFDTNFKKVPRNEKKNNHTKRNEKRGKPSRPLNNSSFNVDQEIFFHKINSTITKTNTCDCTMVETRVNSLEEEIEKEQQFKKRGTDNMPANEDQNLVGFFSFEDTTCVNLNNSSINVERISSKNKENCDSLNVAQEEGEELIAQNRHNRNKKVVDATEFDFEHSHNIEKSFEKYNISEILVDKKEDSSFLFSEISTWESLNIDKPNKKFKHDNEGKNQISIENEPNLLSESFFEEEKKLEKEKLQEIEKLLLELNEIKTMKDDILERDLLNLSERKPTHYKHNYNRSSFFLLEDDKDSHNEEIVCREFIELSKLDKDNLNVKRPRLQNNGNDKNENGHGCCSNRMNLFLNEHYLPGEGPCRKCGKEITNSSKRIFSKKKNIGNFGELSGQWHRECFRCHICHIKFDKNIEVYIHDDVPYCEFDFHVVNKSICLICNKFVEGKCFINEKLEKFHVYCLERYQDAPISG</sequence>
<dbReference type="GO" id="GO:0008270">
    <property type="term" value="F:zinc ion binding"/>
    <property type="evidence" value="ECO:0007669"/>
    <property type="project" value="InterPro"/>
</dbReference>
<reference evidence="8 9" key="1">
    <citation type="journal article" date="2011" name="Proc. Natl. Acad. Sci. U.S.A.">
        <title>Evolutionary erosion of yeast sex chromosomes by mating-type switching accidents.</title>
        <authorList>
            <person name="Gordon J.L."/>
            <person name="Armisen D."/>
            <person name="Proux-Wera E."/>
            <person name="Oheigeartaigh S.S."/>
            <person name="Byrne K.P."/>
            <person name="Wolfe K.H."/>
        </authorList>
    </citation>
    <scope>NUCLEOTIDE SEQUENCE [LARGE SCALE GENOMIC DNA]</scope>
    <source>
        <strain evidence="9">ATCC 10597 / BCRC 20456 / CBS 421 / NBRC 0211 / NRRL Y-12639</strain>
    </source>
</reference>
<dbReference type="Proteomes" id="UP000000689">
    <property type="component" value="Chromosome 6"/>
</dbReference>
<dbReference type="PROSITE" id="PS50064">
    <property type="entry name" value="ZF_PARP_2"/>
    <property type="match status" value="1"/>
</dbReference>
<evidence type="ECO:0000256" key="1">
    <source>
        <dbReference type="ARBA" id="ARBA00022723"/>
    </source>
</evidence>
<dbReference type="InterPro" id="IPR001510">
    <property type="entry name" value="Znf_PARP"/>
</dbReference>
<feature type="compositionally biased region" description="Basic residues" evidence="5">
    <location>
        <begin position="43"/>
        <end position="54"/>
    </location>
</feature>
<keyword evidence="1 3" id="KW-0479">Metal-binding</keyword>
<dbReference type="eggNOG" id="KOG1703">
    <property type="taxonomic scope" value="Eukaryota"/>
</dbReference>
<dbReference type="STRING" id="1071378.G0WC46"/>
<organism evidence="8 9">
    <name type="scientific">Naumovozyma dairenensis (strain ATCC 10597 / BCRC 20456 / CBS 421 / NBRC 0211 / NRRL Y-12639)</name>
    <name type="common">Saccharomyces dairenensis</name>
    <dbReference type="NCBI Taxonomy" id="1071378"/>
    <lineage>
        <taxon>Eukaryota</taxon>
        <taxon>Fungi</taxon>
        <taxon>Dikarya</taxon>
        <taxon>Ascomycota</taxon>
        <taxon>Saccharomycotina</taxon>
        <taxon>Saccharomycetes</taxon>
        <taxon>Saccharomycetales</taxon>
        <taxon>Saccharomycetaceae</taxon>
        <taxon>Naumovozyma</taxon>
    </lineage>
</organism>
<evidence type="ECO:0000313" key="9">
    <source>
        <dbReference type="Proteomes" id="UP000000689"/>
    </source>
</evidence>
<dbReference type="GeneID" id="11497144"/>
<evidence type="ECO:0000256" key="4">
    <source>
        <dbReference type="SAM" id="Coils"/>
    </source>
</evidence>
<evidence type="ECO:0000256" key="5">
    <source>
        <dbReference type="SAM" id="MobiDB-lite"/>
    </source>
</evidence>
<dbReference type="SMART" id="SM00132">
    <property type="entry name" value="LIM"/>
    <property type="match status" value="1"/>
</dbReference>